<organism evidence="10 11">
    <name type="scientific">Astrephomene gubernaculifera</name>
    <dbReference type="NCBI Taxonomy" id="47775"/>
    <lineage>
        <taxon>Eukaryota</taxon>
        <taxon>Viridiplantae</taxon>
        <taxon>Chlorophyta</taxon>
        <taxon>core chlorophytes</taxon>
        <taxon>Chlorophyceae</taxon>
        <taxon>CS clade</taxon>
        <taxon>Chlamydomonadales</taxon>
        <taxon>Astrephomenaceae</taxon>
        <taxon>Astrephomene</taxon>
    </lineage>
</organism>
<feature type="transmembrane region" description="Helical" evidence="8">
    <location>
        <begin position="72"/>
        <end position="90"/>
    </location>
</feature>
<dbReference type="Proteomes" id="UP001054857">
    <property type="component" value="Unassembled WGS sequence"/>
</dbReference>
<feature type="domain" description="Ammonium transporter AmtB-like" evidence="9">
    <location>
        <begin position="67"/>
        <end position="181"/>
    </location>
</feature>
<feature type="non-terminal residue" evidence="10">
    <location>
        <position position="1"/>
    </location>
</feature>
<dbReference type="InterPro" id="IPR024041">
    <property type="entry name" value="NH4_transpt_AmtB-like_dom"/>
</dbReference>
<keyword evidence="5 8" id="KW-1133">Transmembrane helix</keyword>
<evidence type="ECO:0000313" key="11">
    <source>
        <dbReference type="Proteomes" id="UP001054857"/>
    </source>
</evidence>
<keyword evidence="4 8" id="KW-0812">Transmembrane</keyword>
<feature type="transmembrane region" description="Helical" evidence="8">
    <location>
        <begin position="102"/>
        <end position="121"/>
    </location>
</feature>
<evidence type="ECO:0000313" key="10">
    <source>
        <dbReference type="EMBL" id="GFR50812.1"/>
    </source>
</evidence>
<evidence type="ECO:0000256" key="2">
    <source>
        <dbReference type="ARBA" id="ARBA00005887"/>
    </source>
</evidence>
<dbReference type="InterPro" id="IPR029020">
    <property type="entry name" value="Ammonium/urea_transptr"/>
</dbReference>
<evidence type="ECO:0000256" key="5">
    <source>
        <dbReference type="ARBA" id="ARBA00022989"/>
    </source>
</evidence>
<evidence type="ECO:0000256" key="3">
    <source>
        <dbReference type="ARBA" id="ARBA00022448"/>
    </source>
</evidence>
<dbReference type="AlphaFoldDB" id="A0AAD3HS29"/>
<sequence>MSGCSNSDYSRVLQLVGNSAVDASSICNGLAVASLGPDAAVTQWMVGQLRQTQDELKQVEHGLDVSFVLTSAYQVFVMQLGFALFAAGVVRPKNIVSIFLKNFFDTCIAGIAFYLIGYAFAFGTRSGTGGNGFIGYWDFALSATDGRPGQPSGPLPWHLFVWNWSFCSAATTILSGSIAER</sequence>
<dbReference type="PANTHER" id="PTHR11730:SF6">
    <property type="entry name" value="AMMONIUM TRANSPORTER"/>
    <property type="match status" value="1"/>
</dbReference>
<keyword evidence="7" id="KW-0924">Ammonia transport</keyword>
<dbReference type="GO" id="GO:0008519">
    <property type="term" value="F:ammonium channel activity"/>
    <property type="evidence" value="ECO:0007669"/>
    <property type="project" value="InterPro"/>
</dbReference>
<feature type="transmembrane region" description="Helical" evidence="8">
    <location>
        <begin position="161"/>
        <end position="179"/>
    </location>
</feature>
<dbReference type="Pfam" id="PF00909">
    <property type="entry name" value="Ammonium_transp"/>
    <property type="match status" value="1"/>
</dbReference>
<evidence type="ECO:0000256" key="4">
    <source>
        <dbReference type="ARBA" id="ARBA00022692"/>
    </source>
</evidence>
<dbReference type="SUPFAM" id="SSF111352">
    <property type="entry name" value="Ammonium transporter"/>
    <property type="match status" value="1"/>
</dbReference>
<proteinExistence type="inferred from homology"/>
<keyword evidence="11" id="KW-1185">Reference proteome</keyword>
<dbReference type="GO" id="GO:0005886">
    <property type="term" value="C:plasma membrane"/>
    <property type="evidence" value="ECO:0007669"/>
    <property type="project" value="TreeGrafter"/>
</dbReference>
<evidence type="ECO:0000256" key="7">
    <source>
        <dbReference type="ARBA" id="ARBA00023177"/>
    </source>
</evidence>
<dbReference type="Gene3D" id="1.10.3430.10">
    <property type="entry name" value="Ammonium transporter AmtB like domains"/>
    <property type="match status" value="1"/>
</dbReference>
<keyword evidence="3" id="KW-0813">Transport</keyword>
<comment type="subcellular location">
    <subcellularLocation>
        <location evidence="1">Membrane</location>
        <topology evidence="1">Multi-pass membrane protein</topology>
    </subcellularLocation>
</comment>
<dbReference type="GO" id="GO:0097272">
    <property type="term" value="P:ammonium homeostasis"/>
    <property type="evidence" value="ECO:0007669"/>
    <property type="project" value="TreeGrafter"/>
</dbReference>
<dbReference type="PANTHER" id="PTHR11730">
    <property type="entry name" value="AMMONIUM TRANSPORTER"/>
    <property type="match status" value="1"/>
</dbReference>
<keyword evidence="6 8" id="KW-0472">Membrane</keyword>
<protein>
    <recommendedName>
        <fullName evidence="9">Ammonium transporter AmtB-like domain-containing protein</fullName>
    </recommendedName>
</protein>
<name>A0AAD3HS29_9CHLO</name>
<comment type="caution">
    <text evidence="10">The sequence shown here is derived from an EMBL/GenBank/DDBJ whole genome shotgun (WGS) entry which is preliminary data.</text>
</comment>
<evidence type="ECO:0000256" key="1">
    <source>
        <dbReference type="ARBA" id="ARBA00004141"/>
    </source>
</evidence>
<dbReference type="EMBL" id="BMAR01000041">
    <property type="protein sequence ID" value="GFR50812.1"/>
    <property type="molecule type" value="Genomic_DNA"/>
</dbReference>
<evidence type="ECO:0000259" key="9">
    <source>
        <dbReference type="Pfam" id="PF00909"/>
    </source>
</evidence>
<accession>A0AAD3HS29</accession>
<evidence type="ECO:0000256" key="8">
    <source>
        <dbReference type="SAM" id="Phobius"/>
    </source>
</evidence>
<evidence type="ECO:0000256" key="6">
    <source>
        <dbReference type="ARBA" id="ARBA00023136"/>
    </source>
</evidence>
<gene>
    <name evidence="10" type="ORF">Agub_g13087</name>
</gene>
<reference evidence="10 11" key="1">
    <citation type="journal article" date="2021" name="Sci. Rep.">
        <title>Genome sequencing of the multicellular alga Astrephomene provides insights into convergent evolution of germ-soma differentiation.</title>
        <authorList>
            <person name="Yamashita S."/>
            <person name="Yamamoto K."/>
            <person name="Matsuzaki R."/>
            <person name="Suzuki S."/>
            <person name="Yamaguchi H."/>
            <person name="Hirooka S."/>
            <person name="Minakuchi Y."/>
            <person name="Miyagishima S."/>
            <person name="Kawachi M."/>
            <person name="Toyoda A."/>
            <person name="Nozaki H."/>
        </authorList>
    </citation>
    <scope>NUCLEOTIDE SEQUENCE [LARGE SCALE GENOMIC DNA]</scope>
    <source>
        <strain evidence="10 11">NIES-4017</strain>
    </source>
</reference>
<comment type="similarity">
    <text evidence="2">Belongs to the ammonia transporter channel (TC 1.A.11.2) family.</text>
</comment>